<dbReference type="RefSeq" id="WP_377906779.1">
    <property type="nucleotide sequence ID" value="NZ_JBHRZS010000007.1"/>
</dbReference>
<dbReference type="CDD" id="cd03784">
    <property type="entry name" value="GT1_Gtf-like"/>
    <property type="match status" value="1"/>
</dbReference>
<dbReference type="SUPFAM" id="SSF53756">
    <property type="entry name" value="UDP-Glycosyltransferase/glycogen phosphorylase"/>
    <property type="match status" value="1"/>
</dbReference>
<gene>
    <name evidence="2" type="ORF">ACFOSV_14675</name>
</gene>
<dbReference type="PANTHER" id="PTHR48050">
    <property type="entry name" value="STEROL 3-BETA-GLUCOSYLTRANSFERASE"/>
    <property type="match status" value="1"/>
</dbReference>
<sequence>MKLLFTALGSRGDIEPFLAQAELFRAEHEIMCVFPEQFREEVEKLGYQFEGFDPAFLELLGSATGKQVMGGSGVFFTKINGYLKLMKSSMKLQQSIIDVQRNSIRSFQPDRVIFHAKCLYGFIGAFSNPAKYILLNAIPCMNHPTEDYPHIGFGKWGEFSPKWNLRSYSLINGARRIMFKKFLGTYYSDFPSKKFTPSALGKFEELELKTIYQISVHLFPKPKDWPETAVISGYLHRDQARTYQPETALQDWLKNHPKAILLTFGSMSNPRPQEISRILIDLLVEKGIPAIVNTSWGGLEKIDGSPESIFYTNHIPYDYIMPKLYGVIHHGGSGTTHLTSLFGCVQLIIPHIIDQFFWNNLVAEKNLGPKGIPVKSLDKSNLSSILDDFWTNSIYPENGKIVSNQMNTELDKETLKSYILN</sequence>
<dbReference type="Proteomes" id="UP001595805">
    <property type="component" value="Unassembled WGS sequence"/>
</dbReference>
<comment type="caution">
    <text evidence="2">The sequence shown here is derived from an EMBL/GenBank/DDBJ whole genome shotgun (WGS) entry which is preliminary data.</text>
</comment>
<dbReference type="Gene3D" id="3.40.50.2000">
    <property type="entry name" value="Glycogen Phosphorylase B"/>
    <property type="match status" value="2"/>
</dbReference>
<dbReference type="InterPro" id="IPR050426">
    <property type="entry name" value="Glycosyltransferase_28"/>
</dbReference>
<evidence type="ECO:0000313" key="2">
    <source>
        <dbReference type="EMBL" id="MFC3881436.1"/>
    </source>
</evidence>
<keyword evidence="3" id="KW-1185">Reference proteome</keyword>
<dbReference type="InterPro" id="IPR010610">
    <property type="entry name" value="EryCIII-like_C"/>
</dbReference>
<organism evidence="2 3">
    <name type="scientific">Algoriphagus namhaensis</name>
    <dbReference type="NCBI Taxonomy" id="915353"/>
    <lineage>
        <taxon>Bacteria</taxon>
        <taxon>Pseudomonadati</taxon>
        <taxon>Bacteroidota</taxon>
        <taxon>Cytophagia</taxon>
        <taxon>Cytophagales</taxon>
        <taxon>Cyclobacteriaceae</taxon>
        <taxon>Algoriphagus</taxon>
    </lineage>
</organism>
<evidence type="ECO:0000313" key="3">
    <source>
        <dbReference type="Proteomes" id="UP001595805"/>
    </source>
</evidence>
<protein>
    <submittedName>
        <fullName evidence="2">Glycosyltransferase</fullName>
    </submittedName>
</protein>
<accession>A0ABV8AWW0</accession>
<reference evidence="3" key="1">
    <citation type="journal article" date="2019" name="Int. J. Syst. Evol. Microbiol.">
        <title>The Global Catalogue of Microorganisms (GCM) 10K type strain sequencing project: providing services to taxonomists for standard genome sequencing and annotation.</title>
        <authorList>
            <consortium name="The Broad Institute Genomics Platform"/>
            <consortium name="The Broad Institute Genome Sequencing Center for Infectious Disease"/>
            <person name="Wu L."/>
            <person name="Ma J."/>
        </authorList>
    </citation>
    <scope>NUCLEOTIDE SEQUENCE [LARGE SCALE GENOMIC DNA]</scope>
    <source>
        <strain evidence="3">CCUG 60523</strain>
    </source>
</reference>
<dbReference type="EMBL" id="JBHRZS010000007">
    <property type="protein sequence ID" value="MFC3881436.1"/>
    <property type="molecule type" value="Genomic_DNA"/>
</dbReference>
<proteinExistence type="predicted"/>
<feature type="domain" description="Erythromycin biosynthesis protein CIII-like C-terminal" evidence="1">
    <location>
        <begin position="300"/>
        <end position="408"/>
    </location>
</feature>
<dbReference type="PANTHER" id="PTHR48050:SF13">
    <property type="entry name" value="STEROL 3-BETA-GLUCOSYLTRANSFERASE UGT80A2"/>
    <property type="match status" value="1"/>
</dbReference>
<name>A0ABV8AWW0_9BACT</name>
<dbReference type="InterPro" id="IPR002213">
    <property type="entry name" value="UDP_glucos_trans"/>
</dbReference>
<dbReference type="Pfam" id="PF06722">
    <property type="entry name" value="EryCIII-like_C"/>
    <property type="match status" value="1"/>
</dbReference>
<evidence type="ECO:0000259" key="1">
    <source>
        <dbReference type="Pfam" id="PF06722"/>
    </source>
</evidence>